<evidence type="ECO:0000313" key="1">
    <source>
        <dbReference type="EMBL" id="MBC9786800.1"/>
    </source>
</evidence>
<comment type="caution">
    <text evidence="1">The sequence shown here is derived from an EMBL/GenBank/DDBJ whole genome shotgun (WGS) entry which is preliminary data.</text>
</comment>
<keyword evidence="2" id="KW-1185">Reference proteome</keyword>
<gene>
    <name evidence="1" type="ORF">H1S01_20835</name>
</gene>
<dbReference type="RefSeq" id="WP_207732452.1">
    <property type="nucleotide sequence ID" value="NZ_JACVHF010000169.1"/>
</dbReference>
<protein>
    <submittedName>
        <fullName evidence="1">Uncharacterized protein</fullName>
    </submittedName>
</protein>
<name>A0ABR7T7Q3_HELCL</name>
<organism evidence="1 2">
    <name type="scientific">Heliobacterium chlorum</name>
    <dbReference type="NCBI Taxonomy" id="2698"/>
    <lineage>
        <taxon>Bacteria</taxon>
        <taxon>Bacillati</taxon>
        <taxon>Bacillota</taxon>
        <taxon>Clostridia</taxon>
        <taxon>Eubacteriales</taxon>
        <taxon>Heliobacteriaceae</taxon>
        <taxon>Heliobacterium</taxon>
    </lineage>
</organism>
<dbReference type="EMBL" id="JACVHF010000169">
    <property type="protein sequence ID" value="MBC9786800.1"/>
    <property type="molecule type" value="Genomic_DNA"/>
</dbReference>
<evidence type="ECO:0000313" key="2">
    <source>
        <dbReference type="Proteomes" id="UP000617402"/>
    </source>
</evidence>
<feature type="non-terminal residue" evidence="1">
    <location>
        <position position="150"/>
    </location>
</feature>
<reference evidence="1 2" key="1">
    <citation type="submission" date="2020-07" db="EMBL/GenBank/DDBJ databases">
        <title>Draft whole-genome sequence of Heliobacterium chlorum DSM 3682, type strain.</title>
        <authorList>
            <person name="Kyndt J.A."/>
            <person name="Meyer T.E."/>
            <person name="Imhoff J.F."/>
        </authorList>
    </citation>
    <scope>NUCLEOTIDE SEQUENCE [LARGE SCALE GENOMIC DNA]</scope>
    <source>
        <strain evidence="1 2">DSM 3682</strain>
    </source>
</reference>
<dbReference type="Proteomes" id="UP000617402">
    <property type="component" value="Unassembled WGS sequence"/>
</dbReference>
<sequence>GVRVFAGIIDSVKLARSTGGLNIWDVTAQDYTFQLNRRLVVETYEGQTADWIAKDIILKYGQGIFTTNHVMPGAPTVVSIMFDYMAPADCFKKLAEYCGWEWYVDYYRDVWFFDSEEDPTYSASSLNIITPFRNLKHSIDTAGLRNRIYV</sequence>
<feature type="non-terminal residue" evidence="1">
    <location>
        <position position="1"/>
    </location>
</feature>
<proteinExistence type="predicted"/>
<dbReference type="SUPFAM" id="SSF69279">
    <property type="entry name" value="Phage tail proteins"/>
    <property type="match status" value="1"/>
</dbReference>
<accession>A0ABR7T7Q3</accession>